<dbReference type="SUPFAM" id="SSF52540">
    <property type="entry name" value="P-loop containing nucleoside triphosphate hydrolases"/>
    <property type="match status" value="1"/>
</dbReference>
<evidence type="ECO:0000313" key="1">
    <source>
        <dbReference type="EMBL" id="KAF6745670.1"/>
    </source>
</evidence>
<reference evidence="1 2" key="1">
    <citation type="submission" date="2020-07" db="EMBL/GenBank/DDBJ databases">
        <title>Comparative genomics of pyrophilous fungi reveals a link between fire events and developmental genes.</title>
        <authorList>
            <consortium name="DOE Joint Genome Institute"/>
            <person name="Steindorff A.S."/>
            <person name="Carver A."/>
            <person name="Calhoun S."/>
            <person name="Stillman K."/>
            <person name="Liu H."/>
            <person name="Lipzen A."/>
            <person name="Pangilinan J."/>
            <person name="Labutti K."/>
            <person name="Bruns T.D."/>
            <person name="Grigoriev I.V."/>
        </authorList>
    </citation>
    <scope>NUCLEOTIDE SEQUENCE [LARGE SCALE GENOMIC DNA]</scope>
    <source>
        <strain evidence="1 2">CBS 144469</strain>
    </source>
</reference>
<dbReference type="InterPro" id="IPR027417">
    <property type="entry name" value="P-loop_NTPase"/>
</dbReference>
<sequence>MRQTAQEPEEIAFRRALANLRYHDCTPEDIALLRSRISTGEGDCSVDNKAFKNVSIITSRNRDKDEINKTNSARFAAENGEVLEDFFSFDKLSSAEPKRTDPKKLRRVYSKAKSISKKMQVNLWNQPPCTSEQIPGKLSLCIGMPVIIRYNEATELCITRGQEARVVGWTAFKYPQWPGRKYLDVLYVELTNPPHTVNLPHLPKNVVPLTRNTESIDAQLPNDEYVRLARSQIPVLPNFAMTDYSAQGKTRKHNVVDLTECRNFQAVYTCLSRGTSLKGTLVVRDFEDSLLKGELDGALRQEYRELDYLTTITDLLYKGILPAHIIRLTRWETIHAYREWKAGAGTASHGAPTFSETNDFDPPKEDIVYEVSTISASTKRKEREAKAARPSKRRRIAAGPQPILANASWAAPTGPVWDSTDWSCAFDAWTFILHCLWISDRVKWSRVLKTFSPGMLSMVTEFEFMELRDPEEEVTHVRDIWRKIVRDSHPAEYPVGRIGTDIIALTEDLLGHRSLSQGPKLACEGCDGAPPETTNTPVALERFTAVRRQAMSIQHFVDDCFAQTEACLLCRSPVLVKHAFSDLLTFEVITVNTLLINDRIEVGDWGTYRLAGIIYYGENHFTTRVVTRDNKVYYHDGIDGGHSTYEGILAGSFGVGDLNECLGKSASLAVYVLADRSRPRQD</sequence>
<dbReference type="Proteomes" id="UP000521943">
    <property type="component" value="Unassembled WGS sequence"/>
</dbReference>
<evidence type="ECO:0000313" key="2">
    <source>
        <dbReference type="Proteomes" id="UP000521943"/>
    </source>
</evidence>
<dbReference type="OrthoDB" id="3247165at2759"/>
<dbReference type="AlphaFoldDB" id="A0A8H6LWU9"/>
<name>A0A8H6LWU9_9AGAR</name>
<gene>
    <name evidence="1" type="ORF">DFP72DRAFT_824161</name>
</gene>
<organism evidence="1 2">
    <name type="scientific">Ephemerocybe angulata</name>
    <dbReference type="NCBI Taxonomy" id="980116"/>
    <lineage>
        <taxon>Eukaryota</taxon>
        <taxon>Fungi</taxon>
        <taxon>Dikarya</taxon>
        <taxon>Basidiomycota</taxon>
        <taxon>Agaricomycotina</taxon>
        <taxon>Agaricomycetes</taxon>
        <taxon>Agaricomycetidae</taxon>
        <taxon>Agaricales</taxon>
        <taxon>Agaricineae</taxon>
        <taxon>Psathyrellaceae</taxon>
        <taxon>Ephemerocybe</taxon>
    </lineage>
</organism>
<dbReference type="EMBL" id="JACGCI010000103">
    <property type="protein sequence ID" value="KAF6745670.1"/>
    <property type="molecule type" value="Genomic_DNA"/>
</dbReference>
<accession>A0A8H6LWU9</accession>
<keyword evidence="2" id="KW-1185">Reference proteome</keyword>
<protein>
    <submittedName>
        <fullName evidence="1">Uncharacterized protein</fullName>
    </submittedName>
</protein>
<comment type="caution">
    <text evidence="1">The sequence shown here is derived from an EMBL/GenBank/DDBJ whole genome shotgun (WGS) entry which is preliminary data.</text>
</comment>
<proteinExistence type="predicted"/>